<protein>
    <recommendedName>
        <fullName evidence="7">Protein kinase domain-containing protein</fullName>
    </recommendedName>
</protein>
<gene>
    <name evidence="8" type="ORF">NDES1114_LOCUS1717</name>
</gene>
<evidence type="ECO:0000256" key="2">
    <source>
        <dbReference type="ARBA" id="ARBA00022741"/>
    </source>
</evidence>
<dbReference type="Pfam" id="PF00069">
    <property type="entry name" value="Pkinase"/>
    <property type="match status" value="1"/>
</dbReference>
<reference evidence="8" key="1">
    <citation type="submission" date="2021-01" db="EMBL/GenBank/DDBJ databases">
        <authorList>
            <person name="Corre E."/>
            <person name="Pelletier E."/>
            <person name="Niang G."/>
            <person name="Scheremetjew M."/>
            <person name="Finn R."/>
            <person name="Kale V."/>
            <person name="Holt S."/>
            <person name="Cochrane G."/>
            <person name="Meng A."/>
            <person name="Brown T."/>
            <person name="Cohen L."/>
        </authorList>
    </citation>
    <scope>NUCLEOTIDE SEQUENCE</scope>
    <source>
        <strain evidence="8">CCAP 1951/1</strain>
    </source>
</reference>
<keyword evidence="4 5" id="KW-0067">ATP-binding</keyword>
<dbReference type="PANTHER" id="PTHR48016:SF56">
    <property type="entry name" value="MAPKK KINASE"/>
    <property type="match status" value="1"/>
</dbReference>
<keyword evidence="3" id="KW-0418">Kinase</keyword>
<dbReference type="InterPro" id="IPR017441">
    <property type="entry name" value="Protein_kinase_ATP_BS"/>
</dbReference>
<keyword evidence="2 5" id="KW-0547">Nucleotide-binding</keyword>
<keyword evidence="1" id="KW-0808">Transferase</keyword>
<dbReference type="Gene3D" id="3.30.200.20">
    <property type="entry name" value="Phosphorylase Kinase, domain 1"/>
    <property type="match status" value="1"/>
</dbReference>
<dbReference type="PROSITE" id="PS50011">
    <property type="entry name" value="PROTEIN_KINASE_DOM"/>
    <property type="match status" value="1"/>
</dbReference>
<dbReference type="Gene3D" id="1.10.510.10">
    <property type="entry name" value="Transferase(Phosphotransferase) domain 1"/>
    <property type="match status" value="1"/>
</dbReference>
<accession>A0A7S1PM36</accession>
<sequence length="299" mass="32268">MATTVNPITQFKPSDFEGIALGKKLGAGTYGTVHVGLLKDGRYVAVKQLIMEDGEDSAADNREIAVHSQLSHPNIIRYLHSSVDKTASPAQLNVYLEFVTGGSLTAIMKTLPGACLPRPVVKVYARHIFQGLAYLHSQGFAHRDVKGDNVLISQDQGVAKLADFDQAKIVAASVTFRRQAANNPMGNPSTTLAGTPFWIAPEVITQEDGYDAFKADVWSGACTIAEMVTGRAPWQPMSSPMGIMYKLANSEGWPDAIPSTKAELGDDLLWDLLDKCFTRDAAARPSAADVLNHGYFQSA</sequence>
<dbReference type="CDD" id="cd06606">
    <property type="entry name" value="STKc_MAPKKK"/>
    <property type="match status" value="1"/>
</dbReference>
<evidence type="ECO:0000256" key="5">
    <source>
        <dbReference type="PROSITE-ProRule" id="PRU10141"/>
    </source>
</evidence>
<proteinExistence type="inferred from homology"/>
<dbReference type="EMBL" id="HBGF01002476">
    <property type="protein sequence ID" value="CAD9090841.1"/>
    <property type="molecule type" value="Transcribed_RNA"/>
</dbReference>
<dbReference type="AlphaFoldDB" id="A0A7S1PM36"/>
<dbReference type="SUPFAM" id="SSF56112">
    <property type="entry name" value="Protein kinase-like (PK-like)"/>
    <property type="match status" value="1"/>
</dbReference>
<keyword evidence="6" id="KW-0723">Serine/threonine-protein kinase</keyword>
<evidence type="ECO:0000256" key="3">
    <source>
        <dbReference type="ARBA" id="ARBA00022777"/>
    </source>
</evidence>
<dbReference type="InterPro" id="IPR011009">
    <property type="entry name" value="Kinase-like_dom_sf"/>
</dbReference>
<dbReference type="SMART" id="SM00220">
    <property type="entry name" value="S_TKc"/>
    <property type="match status" value="1"/>
</dbReference>
<dbReference type="PROSITE" id="PS00108">
    <property type="entry name" value="PROTEIN_KINASE_ST"/>
    <property type="match status" value="1"/>
</dbReference>
<evidence type="ECO:0000256" key="6">
    <source>
        <dbReference type="RuleBase" id="RU000304"/>
    </source>
</evidence>
<evidence type="ECO:0000256" key="1">
    <source>
        <dbReference type="ARBA" id="ARBA00022679"/>
    </source>
</evidence>
<evidence type="ECO:0000313" key="8">
    <source>
        <dbReference type="EMBL" id="CAD9090841.1"/>
    </source>
</evidence>
<evidence type="ECO:0000256" key="4">
    <source>
        <dbReference type="ARBA" id="ARBA00022840"/>
    </source>
</evidence>
<dbReference type="PANTHER" id="PTHR48016">
    <property type="entry name" value="MAP KINASE KINASE KINASE SSK2-RELATED-RELATED"/>
    <property type="match status" value="1"/>
</dbReference>
<dbReference type="InterPro" id="IPR008271">
    <property type="entry name" value="Ser/Thr_kinase_AS"/>
</dbReference>
<organism evidence="8">
    <name type="scientific">Neobodo designis</name>
    <name type="common">Flagellated protozoan</name>
    <name type="synonym">Bodo designis</name>
    <dbReference type="NCBI Taxonomy" id="312471"/>
    <lineage>
        <taxon>Eukaryota</taxon>
        <taxon>Discoba</taxon>
        <taxon>Euglenozoa</taxon>
        <taxon>Kinetoplastea</taxon>
        <taxon>Metakinetoplastina</taxon>
        <taxon>Neobodonida</taxon>
        <taxon>Neobodo</taxon>
    </lineage>
</organism>
<dbReference type="GO" id="GO:0005524">
    <property type="term" value="F:ATP binding"/>
    <property type="evidence" value="ECO:0007669"/>
    <property type="project" value="UniProtKB-UniRule"/>
</dbReference>
<dbReference type="InterPro" id="IPR000719">
    <property type="entry name" value="Prot_kinase_dom"/>
</dbReference>
<feature type="domain" description="Protein kinase" evidence="7">
    <location>
        <begin position="19"/>
        <end position="296"/>
    </location>
</feature>
<name>A0A7S1PM36_NEODS</name>
<evidence type="ECO:0000259" key="7">
    <source>
        <dbReference type="PROSITE" id="PS50011"/>
    </source>
</evidence>
<dbReference type="PIRSF" id="PIRSF000654">
    <property type="entry name" value="Integrin-linked_kinase"/>
    <property type="match status" value="1"/>
</dbReference>
<feature type="binding site" evidence="5">
    <location>
        <position position="47"/>
    </location>
    <ligand>
        <name>ATP</name>
        <dbReference type="ChEBI" id="CHEBI:30616"/>
    </ligand>
</feature>
<dbReference type="PROSITE" id="PS00107">
    <property type="entry name" value="PROTEIN_KINASE_ATP"/>
    <property type="match status" value="1"/>
</dbReference>
<comment type="similarity">
    <text evidence="6">Belongs to the protein kinase superfamily.</text>
</comment>
<dbReference type="GO" id="GO:0004674">
    <property type="term" value="F:protein serine/threonine kinase activity"/>
    <property type="evidence" value="ECO:0007669"/>
    <property type="project" value="UniProtKB-KW"/>
</dbReference>
<dbReference type="InterPro" id="IPR050538">
    <property type="entry name" value="MAP_kinase_kinase_kinase"/>
</dbReference>